<gene>
    <name evidence="12" type="ORF">HD599_002552</name>
</gene>
<dbReference type="EC" id="2.7.7.24" evidence="3 10"/>
<dbReference type="EMBL" id="JACHMJ010000001">
    <property type="protein sequence ID" value="MBB5844229.1"/>
    <property type="molecule type" value="Genomic_DNA"/>
</dbReference>
<evidence type="ECO:0000256" key="3">
    <source>
        <dbReference type="ARBA" id="ARBA00012461"/>
    </source>
</evidence>
<dbReference type="FunFam" id="3.90.550.10:FF:000023">
    <property type="entry name" value="Glucose-1-phosphate thymidylyltransferase"/>
    <property type="match status" value="1"/>
</dbReference>
<dbReference type="InterPro" id="IPR005835">
    <property type="entry name" value="NTP_transferase_dom"/>
</dbReference>
<keyword evidence="13" id="KW-1185">Reference proteome</keyword>
<protein>
    <recommendedName>
        <fullName evidence="4 10">Glucose-1-phosphate thymidylyltransferase</fullName>
        <ecNumber evidence="3 10">2.7.7.24</ecNumber>
    </recommendedName>
</protein>
<keyword evidence="8 10" id="KW-0460">Magnesium</keyword>
<evidence type="ECO:0000256" key="1">
    <source>
        <dbReference type="ARBA" id="ARBA00001946"/>
    </source>
</evidence>
<feature type="domain" description="Nucleotidyl transferase" evidence="11">
    <location>
        <begin position="3"/>
        <end position="235"/>
    </location>
</feature>
<dbReference type="Proteomes" id="UP000536685">
    <property type="component" value="Unassembled WGS sequence"/>
</dbReference>
<evidence type="ECO:0000256" key="5">
    <source>
        <dbReference type="ARBA" id="ARBA00022679"/>
    </source>
</evidence>
<keyword evidence="5 10" id="KW-0808">Transferase</keyword>
<dbReference type="RefSeq" id="WP_184238177.1">
    <property type="nucleotide sequence ID" value="NZ_JACHMJ010000001.1"/>
</dbReference>
<accession>A0A841AS26</accession>
<evidence type="ECO:0000256" key="8">
    <source>
        <dbReference type="ARBA" id="ARBA00022842"/>
    </source>
</evidence>
<name>A0A841AS26_9MICO</name>
<reference evidence="12 13" key="1">
    <citation type="submission" date="2020-08" db="EMBL/GenBank/DDBJ databases">
        <title>Sequencing the genomes of 1000 actinobacteria strains.</title>
        <authorList>
            <person name="Klenk H.-P."/>
        </authorList>
    </citation>
    <scope>NUCLEOTIDE SEQUENCE [LARGE SCALE GENOMIC DNA]</scope>
    <source>
        <strain evidence="12 13">DSM 105784</strain>
    </source>
</reference>
<evidence type="ECO:0000256" key="6">
    <source>
        <dbReference type="ARBA" id="ARBA00022695"/>
    </source>
</evidence>
<comment type="function">
    <text evidence="10">Catalyzes the formation of dTDP-glucose, from dTTP and glucose 1-phosphate, as well as its pyrophosphorolysis.</text>
</comment>
<dbReference type="Gene3D" id="3.90.550.10">
    <property type="entry name" value="Spore Coat Polysaccharide Biosynthesis Protein SpsA, Chain A"/>
    <property type="match status" value="1"/>
</dbReference>
<keyword evidence="6 10" id="KW-0548">Nucleotidyltransferase</keyword>
<evidence type="ECO:0000256" key="7">
    <source>
        <dbReference type="ARBA" id="ARBA00022723"/>
    </source>
</evidence>
<evidence type="ECO:0000256" key="9">
    <source>
        <dbReference type="ARBA" id="ARBA00049336"/>
    </source>
</evidence>
<evidence type="ECO:0000256" key="4">
    <source>
        <dbReference type="ARBA" id="ARBA00017654"/>
    </source>
</evidence>
<dbReference type="GO" id="GO:0008879">
    <property type="term" value="F:glucose-1-phosphate thymidylyltransferase activity"/>
    <property type="evidence" value="ECO:0007669"/>
    <property type="project" value="UniProtKB-EC"/>
</dbReference>
<comment type="cofactor">
    <cofactor evidence="1">
        <name>Mg(2+)</name>
        <dbReference type="ChEBI" id="CHEBI:18420"/>
    </cofactor>
</comment>
<proteinExistence type="inferred from homology"/>
<evidence type="ECO:0000259" key="11">
    <source>
        <dbReference type="Pfam" id="PF00483"/>
    </source>
</evidence>
<dbReference type="InterPro" id="IPR005907">
    <property type="entry name" value="G1P_thy_trans_s"/>
</dbReference>
<dbReference type="GO" id="GO:0000271">
    <property type="term" value="P:polysaccharide biosynthetic process"/>
    <property type="evidence" value="ECO:0007669"/>
    <property type="project" value="UniProtKB-ARBA"/>
</dbReference>
<dbReference type="CDD" id="cd02538">
    <property type="entry name" value="G1P_TT_short"/>
    <property type="match status" value="1"/>
</dbReference>
<dbReference type="NCBIfam" id="TIGR01207">
    <property type="entry name" value="rmlA"/>
    <property type="match status" value="1"/>
</dbReference>
<comment type="caution">
    <text evidence="12">The sequence shown here is derived from an EMBL/GenBank/DDBJ whole genome shotgun (WGS) entry which is preliminary data.</text>
</comment>
<dbReference type="GO" id="GO:0046872">
    <property type="term" value="F:metal ion binding"/>
    <property type="evidence" value="ECO:0007669"/>
    <property type="project" value="UniProtKB-KW"/>
</dbReference>
<evidence type="ECO:0000256" key="2">
    <source>
        <dbReference type="ARBA" id="ARBA00010480"/>
    </source>
</evidence>
<comment type="similarity">
    <text evidence="2 10">Belongs to the glucose-1-phosphate thymidylyltransferase family.</text>
</comment>
<dbReference type="SUPFAM" id="SSF53448">
    <property type="entry name" value="Nucleotide-diphospho-sugar transferases"/>
    <property type="match status" value="1"/>
</dbReference>
<keyword evidence="7 10" id="KW-0479">Metal-binding</keyword>
<dbReference type="PANTHER" id="PTHR43532:SF1">
    <property type="entry name" value="GLUCOSE-1-PHOSPHATE THYMIDYLYLTRANSFERASE 1"/>
    <property type="match status" value="1"/>
</dbReference>
<dbReference type="GO" id="GO:0019318">
    <property type="term" value="P:hexose metabolic process"/>
    <property type="evidence" value="ECO:0007669"/>
    <property type="project" value="UniProtKB-ARBA"/>
</dbReference>
<comment type="catalytic activity">
    <reaction evidence="9 10">
        <text>dTTP + alpha-D-glucose 1-phosphate + H(+) = dTDP-alpha-D-glucose + diphosphate</text>
        <dbReference type="Rhea" id="RHEA:15225"/>
        <dbReference type="ChEBI" id="CHEBI:15378"/>
        <dbReference type="ChEBI" id="CHEBI:33019"/>
        <dbReference type="ChEBI" id="CHEBI:37568"/>
        <dbReference type="ChEBI" id="CHEBI:57477"/>
        <dbReference type="ChEBI" id="CHEBI:58601"/>
        <dbReference type="EC" id="2.7.7.24"/>
    </reaction>
</comment>
<dbReference type="PANTHER" id="PTHR43532">
    <property type="entry name" value="GLUCOSE-1-PHOSPHATE THYMIDYLYLTRANSFERASE"/>
    <property type="match status" value="1"/>
</dbReference>
<evidence type="ECO:0000313" key="13">
    <source>
        <dbReference type="Proteomes" id="UP000536685"/>
    </source>
</evidence>
<evidence type="ECO:0000313" key="12">
    <source>
        <dbReference type="EMBL" id="MBB5844229.1"/>
    </source>
</evidence>
<dbReference type="Pfam" id="PF00483">
    <property type="entry name" value="NTP_transferase"/>
    <property type="match status" value="1"/>
</dbReference>
<dbReference type="InterPro" id="IPR029044">
    <property type="entry name" value="Nucleotide-diphossugar_trans"/>
</dbReference>
<sequence>MRGIILAGGSGTRLWPITKGISKQLMPIYDKPMIYYPLSTLMMAGIKEILIITTPEYNDQFRALLGDGSDLGISIEYASQPSPDGLAQAFIIGEEFIGDESVALVLGDNIFHGAGLGSNLRKNVDIDGSLIFAYHVAEPRAYGVVEFDDDFNALSIEEKPSNPKSNYAVPGLYFYDNDVIEIAKTIEPSARGELEISTVNEVYLNRGKLRVQVLDRGTAWLDTGTFESMMQASEYVRVIEDRQGFKIGCIEEIAWRAGWINDKQLGVLAAPLIKSGYGRYLASLLAD</sequence>
<organism evidence="12 13">
    <name type="scientific">Conyzicola lurida</name>
    <dbReference type="NCBI Taxonomy" id="1172621"/>
    <lineage>
        <taxon>Bacteria</taxon>
        <taxon>Bacillati</taxon>
        <taxon>Actinomycetota</taxon>
        <taxon>Actinomycetes</taxon>
        <taxon>Micrococcales</taxon>
        <taxon>Microbacteriaceae</taxon>
        <taxon>Conyzicola</taxon>
    </lineage>
</organism>
<evidence type="ECO:0000256" key="10">
    <source>
        <dbReference type="RuleBase" id="RU003706"/>
    </source>
</evidence>
<dbReference type="AlphaFoldDB" id="A0A841AS26"/>